<evidence type="ECO:0000313" key="3">
    <source>
        <dbReference type="Proteomes" id="UP000247978"/>
    </source>
</evidence>
<gene>
    <name evidence="2" type="ORF">DFR56_10696</name>
</gene>
<keyword evidence="1" id="KW-1133">Transmembrane helix</keyword>
<sequence>MGVSVYLMLFSIVLLSIFVINKTIYYRKKITSMTGMMIAMTLGMSIGLTIGVIFGILFSGNLFISTVLGMLVGLVMGFLAGVPISIMAILDGMFSGLMGGMMGAMLGEMITVEYRDAIAKIMFFLFLGTSLILLCMINQEVNKKTSFFSNLFITVILFGFFFFAFELFEPVFIKPDVSIESYFGK</sequence>
<protein>
    <submittedName>
        <fullName evidence="2">Uncharacterized protein</fullName>
    </submittedName>
</protein>
<reference evidence="2 3" key="1">
    <citation type="submission" date="2018-05" db="EMBL/GenBank/DDBJ databases">
        <title>Genomic Encyclopedia of Type Strains, Phase IV (KMG-IV): sequencing the most valuable type-strain genomes for metagenomic binning, comparative biology and taxonomic classification.</title>
        <authorList>
            <person name="Goeker M."/>
        </authorList>
    </citation>
    <scope>NUCLEOTIDE SEQUENCE [LARGE SCALE GENOMIC DNA]</scope>
    <source>
        <strain evidence="2 3">DSM 28556</strain>
    </source>
</reference>
<feature type="transmembrane region" description="Helical" evidence="1">
    <location>
        <begin position="89"/>
        <end position="111"/>
    </location>
</feature>
<evidence type="ECO:0000313" key="2">
    <source>
        <dbReference type="EMBL" id="PXW87028.1"/>
    </source>
</evidence>
<organism evidence="2 3">
    <name type="scientific">Pseudogracilibacillus auburnensis</name>
    <dbReference type="NCBI Taxonomy" id="1494959"/>
    <lineage>
        <taxon>Bacteria</taxon>
        <taxon>Bacillati</taxon>
        <taxon>Bacillota</taxon>
        <taxon>Bacilli</taxon>
        <taxon>Bacillales</taxon>
        <taxon>Bacillaceae</taxon>
        <taxon>Pseudogracilibacillus</taxon>
    </lineage>
</organism>
<evidence type="ECO:0000256" key="1">
    <source>
        <dbReference type="SAM" id="Phobius"/>
    </source>
</evidence>
<keyword evidence="1" id="KW-0472">Membrane</keyword>
<dbReference type="AlphaFoldDB" id="A0A2V3W1P5"/>
<feature type="transmembrane region" description="Helical" evidence="1">
    <location>
        <begin position="6"/>
        <end position="25"/>
    </location>
</feature>
<comment type="caution">
    <text evidence="2">The sequence shown here is derived from an EMBL/GenBank/DDBJ whole genome shotgun (WGS) entry which is preliminary data.</text>
</comment>
<accession>A0A2V3W1P5</accession>
<feature type="transmembrane region" description="Helical" evidence="1">
    <location>
        <begin position="37"/>
        <end position="57"/>
    </location>
</feature>
<feature type="transmembrane region" description="Helical" evidence="1">
    <location>
        <begin position="147"/>
        <end position="165"/>
    </location>
</feature>
<dbReference type="EMBL" id="QJJQ01000006">
    <property type="protein sequence ID" value="PXW87028.1"/>
    <property type="molecule type" value="Genomic_DNA"/>
</dbReference>
<feature type="transmembrane region" description="Helical" evidence="1">
    <location>
        <begin position="63"/>
        <end position="82"/>
    </location>
</feature>
<feature type="transmembrane region" description="Helical" evidence="1">
    <location>
        <begin position="117"/>
        <end position="135"/>
    </location>
</feature>
<dbReference type="RefSeq" id="WP_110395263.1">
    <property type="nucleotide sequence ID" value="NZ_JADIJL010000008.1"/>
</dbReference>
<proteinExistence type="predicted"/>
<dbReference type="Proteomes" id="UP000247978">
    <property type="component" value="Unassembled WGS sequence"/>
</dbReference>
<keyword evidence="3" id="KW-1185">Reference proteome</keyword>
<keyword evidence="1" id="KW-0812">Transmembrane</keyword>
<name>A0A2V3W1P5_9BACI</name>